<dbReference type="CDD" id="cd00130">
    <property type="entry name" value="PAS"/>
    <property type="match status" value="1"/>
</dbReference>
<dbReference type="Gene3D" id="3.30.450.20">
    <property type="entry name" value="PAS domain"/>
    <property type="match status" value="1"/>
</dbReference>
<reference evidence="3 4" key="1">
    <citation type="submission" date="2024-09" db="EMBL/GenBank/DDBJ databases">
        <title>Aeromonas strains Genome sequencing and assembly.</title>
        <authorList>
            <person name="Hu X."/>
            <person name="Tang B."/>
        </authorList>
    </citation>
    <scope>NUCLEOTIDE SEQUENCE [LARGE SCALE GENOMIC DNA]</scope>
    <source>
        <strain evidence="3 4">NB23SCDHY001</strain>
    </source>
</reference>
<sequence length="336" mass="38372">MNEESYRQRDPLLPDLCDEVVQTIIDLVSDGIWDWHVDSGYVYRNAGWYRMLGYEPHSLDNDVLTWESLIHPEDLGRVMTHFDDYLAGRSPHYRIEYRCRTSGGDYLWIEDSGHIVARHQDGTPARMIGAHRNIHDKRLYFETLESTNKSLSLLVEECTQELRHANEALLHQVEENRRLAETDALTQVANRYRLEQTLRHECERAKRFNQPLSIVTLDIDEFKQINDLYGHGAGDLTLIALANQVKGQLREIDTLARWGGDEFILILPGTHLAEARRVAEKIRAHIAEVGLDSPLPITLSLGLAEYLAGEGSHQLLNRGDGALYRAKALGKNLICE</sequence>
<name>A0ABW9GQD1_9GAMM</name>
<comment type="caution">
    <text evidence="3">The sequence shown here is derived from an EMBL/GenBank/DDBJ whole genome shotgun (WGS) entry which is preliminary data.</text>
</comment>
<dbReference type="NCBIfam" id="TIGR00229">
    <property type="entry name" value="sensory_box"/>
    <property type="match status" value="1"/>
</dbReference>
<dbReference type="EC" id="2.7.7.65" evidence="3"/>
<dbReference type="SMART" id="SM00267">
    <property type="entry name" value="GGDEF"/>
    <property type="match status" value="1"/>
</dbReference>
<dbReference type="Pfam" id="PF00990">
    <property type="entry name" value="GGDEF"/>
    <property type="match status" value="1"/>
</dbReference>
<keyword evidence="3" id="KW-0548">Nucleotidyltransferase</keyword>
<dbReference type="PROSITE" id="PS50112">
    <property type="entry name" value="PAS"/>
    <property type="match status" value="1"/>
</dbReference>
<feature type="domain" description="GGDEF" evidence="2">
    <location>
        <begin position="210"/>
        <end position="336"/>
    </location>
</feature>
<dbReference type="SMART" id="SM00091">
    <property type="entry name" value="PAS"/>
    <property type="match status" value="1"/>
</dbReference>
<feature type="domain" description="PAS" evidence="1">
    <location>
        <begin position="17"/>
        <end position="89"/>
    </location>
</feature>
<evidence type="ECO:0000313" key="3">
    <source>
        <dbReference type="EMBL" id="MFM4893353.1"/>
    </source>
</evidence>
<dbReference type="EMBL" id="JBGXBU010000003">
    <property type="protein sequence ID" value="MFM4893353.1"/>
    <property type="molecule type" value="Genomic_DNA"/>
</dbReference>
<evidence type="ECO:0000313" key="4">
    <source>
        <dbReference type="Proteomes" id="UP001630969"/>
    </source>
</evidence>
<dbReference type="SUPFAM" id="SSF55785">
    <property type="entry name" value="PYP-like sensor domain (PAS domain)"/>
    <property type="match status" value="1"/>
</dbReference>
<dbReference type="GO" id="GO:0052621">
    <property type="term" value="F:diguanylate cyclase activity"/>
    <property type="evidence" value="ECO:0007669"/>
    <property type="project" value="UniProtKB-EC"/>
</dbReference>
<protein>
    <submittedName>
        <fullName evidence="3">Sensor domain-containing diguanylate cyclase</fullName>
        <ecNumber evidence="3">2.7.7.65</ecNumber>
    </submittedName>
</protein>
<accession>A0ABW9GQD1</accession>
<dbReference type="InterPro" id="IPR029787">
    <property type="entry name" value="Nucleotide_cyclase"/>
</dbReference>
<dbReference type="PROSITE" id="PS50887">
    <property type="entry name" value="GGDEF"/>
    <property type="match status" value="1"/>
</dbReference>
<evidence type="ECO:0000259" key="1">
    <source>
        <dbReference type="PROSITE" id="PS50112"/>
    </source>
</evidence>
<dbReference type="PANTHER" id="PTHR46663:SF4">
    <property type="entry name" value="DIGUANYLATE CYCLASE DGCT-RELATED"/>
    <property type="match status" value="1"/>
</dbReference>
<gene>
    <name evidence="3" type="ORF">ACEUDJ_10820</name>
</gene>
<dbReference type="InterPro" id="IPR000160">
    <property type="entry name" value="GGDEF_dom"/>
</dbReference>
<keyword evidence="4" id="KW-1185">Reference proteome</keyword>
<dbReference type="CDD" id="cd01949">
    <property type="entry name" value="GGDEF"/>
    <property type="match status" value="1"/>
</dbReference>
<dbReference type="Gene3D" id="3.30.70.270">
    <property type="match status" value="1"/>
</dbReference>
<proteinExistence type="predicted"/>
<dbReference type="Pfam" id="PF08447">
    <property type="entry name" value="PAS_3"/>
    <property type="match status" value="1"/>
</dbReference>
<dbReference type="InterPro" id="IPR001610">
    <property type="entry name" value="PAC"/>
</dbReference>
<dbReference type="PANTHER" id="PTHR46663">
    <property type="entry name" value="DIGUANYLATE CYCLASE DGCT-RELATED"/>
    <property type="match status" value="1"/>
</dbReference>
<keyword evidence="3" id="KW-0808">Transferase</keyword>
<dbReference type="InterPro" id="IPR013655">
    <property type="entry name" value="PAS_fold_3"/>
</dbReference>
<dbReference type="GeneID" id="97220359"/>
<evidence type="ECO:0000259" key="2">
    <source>
        <dbReference type="PROSITE" id="PS50887"/>
    </source>
</evidence>
<dbReference type="InterPro" id="IPR000014">
    <property type="entry name" value="PAS"/>
</dbReference>
<dbReference type="InterPro" id="IPR043128">
    <property type="entry name" value="Rev_trsase/Diguanyl_cyclase"/>
</dbReference>
<dbReference type="Proteomes" id="UP001630969">
    <property type="component" value="Unassembled WGS sequence"/>
</dbReference>
<dbReference type="SUPFAM" id="SSF55073">
    <property type="entry name" value="Nucleotide cyclase"/>
    <property type="match status" value="1"/>
</dbReference>
<dbReference type="InterPro" id="IPR035965">
    <property type="entry name" value="PAS-like_dom_sf"/>
</dbReference>
<dbReference type="InterPro" id="IPR052163">
    <property type="entry name" value="DGC-Regulatory_Protein"/>
</dbReference>
<dbReference type="SMART" id="SM00086">
    <property type="entry name" value="PAC"/>
    <property type="match status" value="1"/>
</dbReference>
<dbReference type="RefSeq" id="WP_408789740.1">
    <property type="nucleotide sequence ID" value="NZ_JBGXBU010000003.1"/>
</dbReference>
<organism evidence="3 4">
    <name type="scientific">Aeromonas bivalvium</name>
    <dbReference type="NCBI Taxonomy" id="440079"/>
    <lineage>
        <taxon>Bacteria</taxon>
        <taxon>Pseudomonadati</taxon>
        <taxon>Pseudomonadota</taxon>
        <taxon>Gammaproteobacteria</taxon>
        <taxon>Aeromonadales</taxon>
        <taxon>Aeromonadaceae</taxon>
        <taxon>Aeromonas</taxon>
    </lineage>
</organism>
<dbReference type="NCBIfam" id="TIGR00254">
    <property type="entry name" value="GGDEF"/>
    <property type="match status" value="1"/>
</dbReference>